<evidence type="ECO:0000256" key="3">
    <source>
        <dbReference type="ARBA" id="ARBA00022630"/>
    </source>
</evidence>
<dbReference type="SUPFAM" id="SSF54373">
    <property type="entry name" value="FAD-linked reductases, C-terminal domain"/>
    <property type="match status" value="1"/>
</dbReference>
<dbReference type="InterPro" id="IPR023209">
    <property type="entry name" value="DAO"/>
</dbReference>
<evidence type="ECO:0000313" key="10">
    <source>
        <dbReference type="EMBL" id="SNS42905.1"/>
    </source>
</evidence>
<protein>
    <recommendedName>
        <fullName evidence="7">D-amino-acid oxidase</fullName>
        <ecNumber evidence="6">1.4.3.3</ecNumber>
    </recommendedName>
</protein>
<evidence type="ECO:0000256" key="7">
    <source>
        <dbReference type="ARBA" id="ARBA00039751"/>
    </source>
</evidence>
<dbReference type="PANTHER" id="PTHR11530:SF11">
    <property type="entry name" value="D-ASPARTATE OXIDASE"/>
    <property type="match status" value="1"/>
</dbReference>
<keyword evidence="5" id="KW-0560">Oxidoreductase</keyword>
<dbReference type="Pfam" id="PF01266">
    <property type="entry name" value="DAO"/>
    <property type="match status" value="1"/>
</dbReference>
<dbReference type="AlphaFoldDB" id="A0A239EE07"/>
<evidence type="ECO:0000256" key="8">
    <source>
        <dbReference type="ARBA" id="ARBA00049547"/>
    </source>
</evidence>
<proteinExistence type="inferred from homology"/>
<evidence type="ECO:0000313" key="11">
    <source>
        <dbReference type="Proteomes" id="UP000198373"/>
    </source>
</evidence>
<dbReference type="GO" id="GO:0003884">
    <property type="term" value="F:D-amino-acid oxidase activity"/>
    <property type="evidence" value="ECO:0007669"/>
    <property type="project" value="UniProtKB-EC"/>
</dbReference>
<keyword evidence="3" id="KW-0285">Flavoprotein</keyword>
<evidence type="ECO:0000256" key="4">
    <source>
        <dbReference type="ARBA" id="ARBA00022827"/>
    </source>
</evidence>
<dbReference type="EC" id="1.4.3.3" evidence="6"/>
<organism evidence="10 11">
    <name type="scientific">Geodermatophilus pulveris</name>
    <dbReference type="NCBI Taxonomy" id="1564159"/>
    <lineage>
        <taxon>Bacteria</taxon>
        <taxon>Bacillati</taxon>
        <taxon>Actinomycetota</taxon>
        <taxon>Actinomycetes</taxon>
        <taxon>Geodermatophilales</taxon>
        <taxon>Geodermatophilaceae</taxon>
        <taxon>Geodermatophilus</taxon>
    </lineage>
</organism>
<comment type="similarity">
    <text evidence="2">Belongs to the DAMOX/DASOX family.</text>
</comment>
<dbReference type="Gene3D" id="3.30.9.10">
    <property type="entry name" value="D-Amino Acid Oxidase, subunit A, domain 2"/>
    <property type="match status" value="1"/>
</dbReference>
<reference evidence="11" key="1">
    <citation type="submission" date="2017-06" db="EMBL/GenBank/DDBJ databases">
        <authorList>
            <person name="Varghese N."/>
            <person name="Submissions S."/>
        </authorList>
    </citation>
    <scope>NUCLEOTIDE SEQUENCE [LARGE SCALE GENOMIC DNA]</scope>
    <source>
        <strain evidence="11">DSM 46839</strain>
    </source>
</reference>
<accession>A0A239EE07</accession>
<keyword evidence="4" id="KW-0274">FAD</keyword>
<dbReference type="GO" id="GO:0019478">
    <property type="term" value="P:D-amino acid catabolic process"/>
    <property type="evidence" value="ECO:0007669"/>
    <property type="project" value="TreeGrafter"/>
</dbReference>
<sequence>MLDDDDPAGPTHVVPRGRDVVCGGTAVEGATGTEPDPQVEAAVLARACALVPALRGQPVLSRAVGLRPGRPTVGLERLDLDGRPVAACYGHGGAGVTLSWGCAAEVAGLVQRRSAQGVQRHRGVQRRPRR</sequence>
<evidence type="ECO:0000256" key="1">
    <source>
        <dbReference type="ARBA" id="ARBA00001974"/>
    </source>
</evidence>
<dbReference type="Proteomes" id="UP000198373">
    <property type="component" value="Unassembled WGS sequence"/>
</dbReference>
<gene>
    <name evidence="10" type="ORF">SAMN06893096_10475</name>
</gene>
<evidence type="ECO:0000259" key="9">
    <source>
        <dbReference type="Pfam" id="PF01266"/>
    </source>
</evidence>
<feature type="domain" description="FAD dependent oxidoreductase" evidence="9">
    <location>
        <begin position="4"/>
        <end position="107"/>
    </location>
</feature>
<dbReference type="EMBL" id="FZOO01000004">
    <property type="protein sequence ID" value="SNS42905.1"/>
    <property type="molecule type" value="Genomic_DNA"/>
</dbReference>
<dbReference type="InterPro" id="IPR006076">
    <property type="entry name" value="FAD-dep_OxRdtase"/>
</dbReference>
<evidence type="ECO:0000256" key="2">
    <source>
        <dbReference type="ARBA" id="ARBA00006730"/>
    </source>
</evidence>
<keyword evidence="11" id="KW-1185">Reference proteome</keyword>
<comment type="cofactor">
    <cofactor evidence="1">
        <name>FAD</name>
        <dbReference type="ChEBI" id="CHEBI:57692"/>
    </cofactor>
</comment>
<evidence type="ECO:0000256" key="6">
    <source>
        <dbReference type="ARBA" id="ARBA00039101"/>
    </source>
</evidence>
<evidence type="ECO:0000256" key="5">
    <source>
        <dbReference type="ARBA" id="ARBA00023002"/>
    </source>
</evidence>
<dbReference type="GO" id="GO:0005737">
    <property type="term" value="C:cytoplasm"/>
    <property type="evidence" value="ECO:0007669"/>
    <property type="project" value="TreeGrafter"/>
</dbReference>
<dbReference type="PANTHER" id="PTHR11530">
    <property type="entry name" value="D-AMINO ACID OXIDASE"/>
    <property type="match status" value="1"/>
</dbReference>
<name>A0A239EE07_9ACTN</name>
<dbReference type="RefSeq" id="WP_218822316.1">
    <property type="nucleotide sequence ID" value="NZ_FZOO01000004.1"/>
</dbReference>
<dbReference type="GO" id="GO:0071949">
    <property type="term" value="F:FAD binding"/>
    <property type="evidence" value="ECO:0007669"/>
    <property type="project" value="InterPro"/>
</dbReference>
<comment type="catalytic activity">
    <reaction evidence="8">
        <text>a D-alpha-amino acid + O2 + H2O = a 2-oxocarboxylate + H2O2 + NH4(+)</text>
        <dbReference type="Rhea" id="RHEA:21816"/>
        <dbReference type="ChEBI" id="CHEBI:15377"/>
        <dbReference type="ChEBI" id="CHEBI:15379"/>
        <dbReference type="ChEBI" id="CHEBI:16240"/>
        <dbReference type="ChEBI" id="CHEBI:28938"/>
        <dbReference type="ChEBI" id="CHEBI:35179"/>
        <dbReference type="ChEBI" id="CHEBI:59871"/>
        <dbReference type="EC" id="1.4.3.3"/>
    </reaction>
    <physiologicalReaction direction="left-to-right" evidence="8">
        <dbReference type="Rhea" id="RHEA:21817"/>
    </physiologicalReaction>
</comment>